<accession>A0ABT3ECV3</accession>
<dbReference type="SUPFAM" id="SSF48208">
    <property type="entry name" value="Six-hairpin glycosidases"/>
    <property type="match status" value="1"/>
</dbReference>
<protein>
    <submittedName>
        <fullName evidence="1">Cell wall surface anchor family protein</fullName>
    </submittedName>
</protein>
<dbReference type="Proteomes" id="UP001526076">
    <property type="component" value="Unassembled WGS sequence"/>
</dbReference>
<comment type="caution">
    <text evidence="1">The sequence shown here is derived from an EMBL/GenBank/DDBJ whole genome shotgun (WGS) entry which is preliminary data.</text>
</comment>
<organism evidence="1 2">
    <name type="scientific">Streptococcus anginosus</name>
    <dbReference type="NCBI Taxonomy" id="1328"/>
    <lineage>
        <taxon>Bacteria</taxon>
        <taxon>Bacillati</taxon>
        <taxon>Bacillota</taxon>
        <taxon>Bacilli</taxon>
        <taxon>Lactobacillales</taxon>
        <taxon>Streptococcaceae</taxon>
        <taxon>Streptococcus</taxon>
        <taxon>Streptococcus anginosus group</taxon>
    </lineage>
</organism>
<sequence>PEYQNALVKSIETINTNWRSAAGAFKHDGIVPSMSYKWFIGMWAWDSWKADVATADFNPELAKNNMRALFDYQIQKDDTVRPQDAGA</sequence>
<name>A0ABT3ECV3_STRAP</name>
<evidence type="ECO:0000313" key="1">
    <source>
        <dbReference type="EMBL" id="MCW1043238.1"/>
    </source>
</evidence>
<dbReference type="EMBL" id="JAPAHU010000309">
    <property type="protein sequence ID" value="MCW1043238.1"/>
    <property type="molecule type" value="Genomic_DNA"/>
</dbReference>
<feature type="non-terminal residue" evidence="1">
    <location>
        <position position="87"/>
    </location>
</feature>
<keyword evidence="2" id="KW-1185">Reference proteome</keyword>
<reference evidence="1 2" key="1">
    <citation type="submission" date="2022-10" db="EMBL/GenBank/DDBJ databases">
        <title>Comparative genomic study of S. anginosus.</title>
        <authorList>
            <person name="Prasad A."/>
            <person name="Ene A."/>
            <person name="Jablonska S."/>
            <person name="Du J."/>
            <person name="Wolfe A.J."/>
            <person name="Putonti C."/>
        </authorList>
    </citation>
    <scope>NUCLEOTIDE SEQUENCE [LARGE SCALE GENOMIC DNA]</scope>
    <source>
        <strain evidence="1 2">UMB9231</strain>
    </source>
</reference>
<dbReference type="InterPro" id="IPR012341">
    <property type="entry name" value="6hp_glycosidase-like_sf"/>
</dbReference>
<dbReference type="Gene3D" id="1.50.10.10">
    <property type="match status" value="1"/>
</dbReference>
<proteinExistence type="predicted"/>
<feature type="non-terminal residue" evidence="1">
    <location>
        <position position="1"/>
    </location>
</feature>
<evidence type="ECO:0000313" key="2">
    <source>
        <dbReference type="Proteomes" id="UP001526076"/>
    </source>
</evidence>
<dbReference type="InterPro" id="IPR008928">
    <property type="entry name" value="6-hairpin_glycosidase_sf"/>
</dbReference>
<gene>
    <name evidence="1" type="ORF">OJ597_12750</name>
</gene>